<dbReference type="Proteomes" id="UP001174909">
    <property type="component" value="Unassembled WGS sequence"/>
</dbReference>
<sequence>MSVFVRQIQVAVRTEDNGGGPYELARRFPPTAELANVIAVQSASRYPHRFRLVGIGATGNVQQTIGTKRHRNRTAESRTAARQQADHVVVLVQASNGQRVFDNRGHFPNLVRLQILRTIRL</sequence>
<comment type="caution">
    <text evidence="1">The sequence shown here is derived from an EMBL/GenBank/DDBJ whole genome shotgun (WGS) entry which is preliminary data.</text>
</comment>
<organism evidence="1 2">
    <name type="scientific">Geodia barretti</name>
    <name type="common">Barrett's horny sponge</name>
    <dbReference type="NCBI Taxonomy" id="519541"/>
    <lineage>
        <taxon>Eukaryota</taxon>
        <taxon>Metazoa</taxon>
        <taxon>Porifera</taxon>
        <taxon>Demospongiae</taxon>
        <taxon>Heteroscleromorpha</taxon>
        <taxon>Tetractinellida</taxon>
        <taxon>Astrophorina</taxon>
        <taxon>Geodiidae</taxon>
        <taxon>Geodia</taxon>
    </lineage>
</organism>
<proteinExistence type="predicted"/>
<evidence type="ECO:0000313" key="2">
    <source>
        <dbReference type="Proteomes" id="UP001174909"/>
    </source>
</evidence>
<keyword evidence="2" id="KW-1185">Reference proteome</keyword>
<name>A0AA35W6J1_GEOBA</name>
<evidence type="ECO:0000313" key="1">
    <source>
        <dbReference type="EMBL" id="CAI7997714.1"/>
    </source>
</evidence>
<reference evidence="1" key="1">
    <citation type="submission" date="2023-03" db="EMBL/GenBank/DDBJ databases">
        <authorList>
            <person name="Steffen K."/>
            <person name="Cardenas P."/>
        </authorList>
    </citation>
    <scope>NUCLEOTIDE SEQUENCE</scope>
</reference>
<dbReference type="EMBL" id="CASHTH010000325">
    <property type="protein sequence ID" value="CAI7997714.1"/>
    <property type="molecule type" value="Genomic_DNA"/>
</dbReference>
<protein>
    <submittedName>
        <fullName evidence="1">Uncharacterized protein</fullName>
    </submittedName>
</protein>
<gene>
    <name evidence="1" type="ORF">GBAR_LOCUS2223</name>
</gene>
<accession>A0AA35W6J1</accession>
<dbReference type="AlphaFoldDB" id="A0AA35W6J1"/>